<dbReference type="AlphaFoldDB" id="A0A2J7ZS96"/>
<dbReference type="Proteomes" id="UP000236333">
    <property type="component" value="Unassembled WGS sequence"/>
</dbReference>
<evidence type="ECO:0000313" key="3">
    <source>
        <dbReference type="Proteomes" id="UP000236333"/>
    </source>
</evidence>
<protein>
    <submittedName>
        <fullName evidence="2">Uncharacterized protein</fullName>
    </submittedName>
</protein>
<organism evidence="2 3">
    <name type="scientific">Tetrabaena socialis</name>
    <dbReference type="NCBI Taxonomy" id="47790"/>
    <lineage>
        <taxon>Eukaryota</taxon>
        <taxon>Viridiplantae</taxon>
        <taxon>Chlorophyta</taxon>
        <taxon>core chlorophytes</taxon>
        <taxon>Chlorophyceae</taxon>
        <taxon>CS clade</taxon>
        <taxon>Chlamydomonadales</taxon>
        <taxon>Tetrabaenaceae</taxon>
        <taxon>Tetrabaena</taxon>
    </lineage>
</organism>
<dbReference type="EMBL" id="PGGS01000543">
    <property type="protein sequence ID" value="PNH03137.1"/>
    <property type="molecule type" value="Genomic_DNA"/>
</dbReference>
<keyword evidence="3" id="KW-1185">Reference proteome</keyword>
<feature type="region of interest" description="Disordered" evidence="1">
    <location>
        <begin position="1"/>
        <end position="24"/>
    </location>
</feature>
<name>A0A2J7ZS96_9CHLO</name>
<reference evidence="2 3" key="1">
    <citation type="journal article" date="2017" name="Mol. Biol. Evol.">
        <title>The 4-celled Tetrabaena socialis nuclear genome reveals the essential components for genetic control of cell number at the origin of multicellularity in the volvocine lineage.</title>
        <authorList>
            <person name="Featherston J."/>
            <person name="Arakaki Y."/>
            <person name="Hanschen E.R."/>
            <person name="Ferris P.J."/>
            <person name="Michod R.E."/>
            <person name="Olson B.J.S.C."/>
            <person name="Nozaki H."/>
            <person name="Durand P.M."/>
        </authorList>
    </citation>
    <scope>NUCLEOTIDE SEQUENCE [LARGE SCALE GENOMIC DNA]</scope>
    <source>
        <strain evidence="2 3">NIES-571</strain>
    </source>
</reference>
<accession>A0A2J7ZS96</accession>
<dbReference type="OrthoDB" id="1882547at2759"/>
<evidence type="ECO:0000313" key="2">
    <source>
        <dbReference type="EMBL" id="PNH03137.1"/>
    </source>
</evidence>
<evidence type="ECO:0000256" key="1">
    <source>
        <dbReference type="SAM" id="MobiDB-lite"/>
    </source>
</evidence>
<sequence length="62" mass="6991">MCATRRASKPRPKGRKSTVQPRHARLTTIQPVRVESAPADLKVTDATSMIDLWKCIYPHSCE</sequence>
<proteinExistence type="predicted"/>
<comment type="caution">
    <text evidence="2">The sequence shown here is derived from an EMBL/GenBank/DDBJ whole genome shotgun (WGS) entry which is preliminary data.</text>
</comment>
<feature type="compositionally biased region" description="Basic residues" evidence="1">
    <location>
        <begin position="1"/>
        <end position="16"/>
    </location>
</feature>
<gene>
    <name evidence="2" type="ORF">TSOC_010844</name>
</gene>